<dbReference type="Proteomes" id="UP001189429">
    <property type="component" value="Unassembled WGS sequence"/>
</dbReference>
<gene>
    <name evidence="2" type="ORF">PCOR1329_LOCUS45209</name>
</gene>
<comment type="caution">
    <text evidence="2">The sequence shown here is derived from an EMBL/GenBank/DDBJ whole genome shotgun (WGS) entry which is preliminary data.</text>
</comment>
<feature type="compositionally biased region" description="Low complexity" evidence="1">
    <location>
        <begin position="165"/>
        <end position="185"/>
    </location>
</feature>
<protein>
    <submittedName>
        <fullName evidence="2">Uncharacterized protein</fullName>
    </submittedName>
</protein>
<keyword evidence="3" id="KW-1185">Reference proteome</keyword>
<feature type="compositionally biased region" description="Low complexity" evidence="1">
    <location>
        <begin position="140"/>
        <end position="153"/>
    </location>
</feature>
<dbReference type="EMBL" id="CAUYUJ010015432">
    <property type="protein sequence ID" value="CAK0853869.1"/>
    <property type="molecule type" value="Genomic_DNA"/>
</dbReference>
<feature type="compositionally biased region" description="Pro residues" evidence="1">
    <location>
        <begin position="118"/>
        <end position="130"/>
    </location>
</feature>
<feature type="region of interest" description="Disordered" evidence="1">
    <location>
        <begin position="95"/>
        <end position="200"/>
    </location>
</feature>
<evidence type="ECO:0000256" key="1">
    <source>
        <dbReference type="SAM" id="MobiDB-lite"/>
    </source>
</evidence>
<reference evidence="2" key="1">
    <citation type="submission" date="2023-10" db="EMBL/GenBank/DDBJ databases">
        <authorList>
            <person name="Chen Y."/>
            <person name="Shah S."/>
            <person name="Dougan E. K."/>
            <person name="Thang M."/>
            <person name="Chan C."/>
        </authorList>
    </citation>
    <scope>NUCLEOTIDE SEQUENCE [LARGE SCALE GENOMIC DNA]</scope>
</reference>
<organism evidence="2 3">
    <name type="scientific">Prorocentrum cordatum</name>
    <dbReference type="NCBI Taxonomy" id="2364126"/>
    <lineage>
        <taxon>Eukaryota</taxon>
        <taxon>Sar</taxon>
        <taxon>Alveolata</taxon>
        <taxon>Dinophyceae</taxon>
        <taxon>Prorocentrales</taxon>
        <taxon>Prorocentraceae</taxon>
        <taxon>Prorocentrum</taxon>
    </lineage>
</organism>
<name>A0ABN9U4S4_9DINO</name>
<proteinExistence type="predicted"/>
<evidence type="ECO:0000313" key="2">
    <source>
        <dbReference type="EMBL" id="CAK0853869.1"/>
    </source>
</evidence>
<sequence>MPAAACSFERASARCVALRQASLGELVAAREGLQSRVAAMSRRAYVVRMLADDRKRQALELSRWTAFGIMGQVSEKYFGCGCDCSGRDRREVIDANAGPGHERDGCFPEPLMTHMLLTPPPSARGSPPPSARGSTAHSTRGSSPPSARGSPPGVQGSTPPSAWKSAPPGARGSPPPSARGSPPRAQGSNAAQKLSLYAMD</sequence>
<feature type="compositionally biased region" description="Low complexity" evidence="1">
    <location>
        <begin position="108"/>
        <end position="117"/>
    </location>
</feature>
<accession>A0ABN9U4S4</accession>
<evidence type="ECO:0000313" key="3">
    <source>
        <dbReference type="Proteomes" id="UP001189429"/>
    </source>
</evidence>